<evidence type="ECO:0000259" key="12">
    <source>
        <dbReference type="Pfam" id="PF01743"/>
    </source>
</evidence>
<dbReference type="GO" id="GO:0001680">
    <property type="term" value="P:tRNA 3'-terminal CCA addition"/>
    <property type="evidence" value="ECO:0007669"/>
    <property type="project" value="InterPro"/>
</dbReference>
<organism evidence="14 15">
    <name type="scientific">Billgrantia gudaonensis</name>
    <dbReference type="NCBI Taxonomy" id="376427"/>
    <lineage>
        <taxon>Bacteria</taxon>
        <taxon>Pseudomonadati</taxon>
        <taxon>Pseudomonadota</taxon>
        <taxon>Gammaproteobacteria</taxon>
        <taxon>Oceanospirillales</taxon>
        <taxon>Halomonadaceae</taxon>
        <taxon>Billgrantia</taxon>
    </lineage>
</organism>
<evidence type="ECO:0000313" key="14">
    <source>
        <dbReference type="EMBL" id="SDJ48664.1"/>
    </source>
</evidence>
<evidence type="ECO:0000256" key="2">
    <source>
        <dbReference type="ARBA" id="ARBA00022679"/>
    </source>
</evidence>
<keyword evidence="8" id="KW-0067">ATP-binding</keyword>
<evidence type="ECO:0000313" key="15">
    <source>
        <dbReference type="Proteomes" id="UP000198525"/>
    </source>
</evidence>
<accession>A0A1G8U4V9</accession>
<dbReference type="STRING" id="376427.SAMN04487954_10564"/>
<keyword evidence="15" id="KW-1185">Reference proteome</keyword>
<gene>
    <name evidence="14" type="ORF">SAMN04487954_10564</name>
</gene>
<comment type="similarity">
    <text evidence="11">Belongs to the tRNA nucleotidyltransferase/poly(A) polymerase family.</text>
</comment>
<keyword evidence="4" id="KW-0548">Nucleotidyltransferase</keyword>
<dbReference type="RefSeq" id="WP_245682198.1">
    <property type="nucleotide sequence ID" value="NZ_FNES01000005.1"/>
</dbReference>
<feature type="domain" description="tRNA nucleotidyltransferase/poly(A) polymerase RNA and SrmB- binding" evidence="13">
    <location>
        <begin position="157"/>
        <end position="219"/>
    </location>
</feature>
<evidence type="ECO:0000256" key="11">
    <source>
        <dbReference type="RuleBase" id="RU003953"/>
    </source>
</evidence>
<evidence type="ECO:0000256" key="9">
    <source>
        <dbReference type="ARBA" id="ARBA00022842"/>
    </source>
</evidence>
<dbReference type="CDD" id="cd05398">
    <property type="entry name" value="NT_ClassII-CCAase"/>
    <property type="match status" value="1"/>
</dbReference>
<evidence type="ECO:0000256" key="7">
    <source>
        <dbReference type="ARBA" id="ARBA00022800"/>
    </source>
</evidence>
<keyword evidence="3" id="KW-0819">tRNA processing</keyword>
<dbReference type="Proteomes" id="UP000198525">
    <property type="component" value="Unassembled WGS sequence"/>
</dbReference>
<dbReference type="PANTHER" id="PTHR47545">
    <property type="entry name" value="MULTIFUNCTIONAL CCA PROTEIN"/>
    <property type="match status" value="1"/>
</dbReference>
<evidence type="ECO:0000256" key="4">
    <source>
        <dbReference type="ARBA" id="ARBA00022695"/>
    </source>
</evidence>
<dbReference type="SUPFAM" id="SSF81891">
    <property type="entry name" value="Poly A polymerase C-terminal region-like"/>
    <property type="match status" value="1"/>
</dbReference>
<dbReference type="PIRSF" id="PIRSF000813">
    <property type="entry name" value="CCA_bact"/>
    <property type="match status" value="1"/>
</dbReference>
<evidence type="ECO:0000256" key="8">
    <source>
        <dbReference type="ARBA" id="ARBA00022840"/>
    </source>
</evidence>
<dbReference type="SUPFAM" id="SSF81301">
    <property type="entry name" value="Nucleotidyltransferase"/>
    <property type="match status" value="1"/>
</dbReference>
<protein>
    <submittedName>
        <fullName evidence="14">tRNA nucleotidyltransferase (CCA-adding enzyme)</fullName>
    </submittedName>
</protein>
<comment type="cofactor">
    <cofactor evidence="1">
        <name>Mg(2+)</name>
        <dbReference type="ChEBI" id="CHEBI:18420"/>
    </cofactor>
</comment>
<dbReference type="GO" id="GO:0042245">
    <property type="term" value="P:RNA repair"/>
    <property type="evidence" value="ECO:0007669"/>
    <property type="project" value="UniProtKB-KW"/>
</dbReference>
<keyword evidence="5" id="KW-0479">Metal-binding</keyword>
<reference evidence="14 15" key="1">
    <citation type="submission" date="2016-10" db="EMBL/GenBank/DDBJ databases">
        <authorList>
            <person name="de Groot N.N."/>
        </authorList>
    </citation>
    <scope>NUCLEOTIDE SEQUENCE [LARGE SCALE GENOMIC DNA]</scope>
    <source>
        <strain evidence="14 15">CGMCC 1.6133</strain>
    </source>
</reference>
<evidence type="ECO:0000256" key="3">
    <source>
        <dbReference type="ARBA" id="ARBA00022694"/>
    </source>
</evidence>
<dbReference type="InterPro" id="IPR002646">
    <property type="entry name" value="PolA_pol_head_dom"/>
</dbReference>
<dbReference type="GO" id="GO:0005524">
    <property type="term" value="F:ATP binding"/>
    <property type="evidence" value="ECO:0007669"/>
    <property type="project" value="UniProtKB-KW"/>
</dbReference>
<dbReference type="PANTHER" id="PTHR47545:SF1">
    <property type="entry name" value="MULTIFUNCTIONAL CCA PROTEIN"/>
    <property type="match status" value="1"/>
</dbReference>
<dbReference type="InterPro" id="IPR043519">
    <property type="entry name" value="NT_sf"/>
</dbReference>
<dbReference type="EMBL" id="FNES01000005">
    <property type="protein sequence ID" value="SDJ48664.1"/>
    <property type="molecule type" value="Genomic_DNA"/>
</dbReference>
<keyword evidence="6" id="KW-0547">Nucleotide-binding</keyword>
<evidence type="ECO:0000256" key="1">
    <source>
        <dbReference type="ARBA" id="ARBA00001946"/>
    </source>
</evidence>
<keyword evidence="10 11" id="KW-0694">RNA-binding</keyword>
<dbReference type="Pfam" id="PF01743">
    <property type="entry name" value="PolyA_pol"/>
    <property type="match status" value="1"/>
</dbReference>
<keyword evidence="9" id="KW-0460">Magnesium</keyword>
<dbReference type="InterPro" id="IPR012006">
    <property type="entry name" value="CCA_bact"/>
</dbReference>
<dbReference type="InterPro" id="IPR050124">
    <property type="entry name" value="tRNA_CCA-adding_enzyme"/>
</dbReference>
<dbReference type="Pfam" id="PF12627">
    <property type="entry name" value="PolyA_pol_RNAbd"/>
    <property type="match status" value="1"/>
</dbReference>
<proteinExistence type="inferred from homology"/>
<dbReference type="InterPro" id="IPR032828">
    <property type="entry name" value="PolyA_RNA-bd"/>
</dbReference>
<keyword evidence="2 11" id="KW-0808">Transferase</keyword>
<feature type="domain" description="Poly A polymerase head" evidence="12">
    <location>
        <begin position="12"/>
        <end position="130"/>
    </location>
</feature>
<dbReference type="AlphaFoldDB" id="A0A1G8U4V9"/>
<name>A0A1G8U4V9_9GAMM</name>
<keyword evidence="7" id="KW-0692">RNA repair</keyword>
<dbReference type="GO" id="GO:0003723">
    <property type="term" value="F:RNA binding"/>
    <property type="evidence" value="ECO:0007669"/>
    <property type="project" value="UniProtKB-KW"/>
</dbReference>
<evidence type="ECO:0000256" key="6">
    <source>
        <dbReference type="ARBA" id="ARBA00022741"/>
    </source>
</evidence>
<dbReference type="GO" id="GO:0004810">
    <property type="term" value="F:CCA tRNA nucleotidyltransferase activity"/>
    <property type="evidence" value="ECO:0007669"/>
    <property type="project" value="InterPro"/>
</dbReference>
<sequence length="376" mass="41953">MGDPVIEGLDVYRVGGAVRDAYLGWPVNDTDWVVVGATPETMERRGFKPVGRDFPVFLHPETHEEYALARTERKSGHGYTGFTVHASPDVTLEEDLARRDLTINAMAETPAGRLVDPYGGLADLRARTLRHVSPAFVEDPLRVLRTARFLARYAHLGFTIADETRALMRQLASSGEIGHLVAERVWAETEKALSEPTSAAYFRALHDCGALAALLPELAGNERQLDTALDRLDRLPAMLEANERRRWRWARLVEHLDDETREAIAERLRQPRAYRDLARQAALTRWLWQASALDANGVQRWLDAIDAWRRPERVAPLVGLLQREAPPHAAAVARGWAAARQVTPQPLLEAGYRGAALGEALARERRVRLAEALGTA</sequence>
<dbReference type="Gene3D" id="1.10.3090.10">
    <property type="entry name" value="cca-adding enzyme, domain 2"/>
    <property type="match status" value="1"/>
</dbReference>
<evidence type="ECO:0000256" key="5">
    <source>
        <dbReference type="ARBA" id="ARBA00022723"/>
    </source>
</evidence>
<evidence type="ECO:0000259" key="13">
    <source>
        <dbReference type="Pfam" id="PF12627"/>
    </source>
</evidence>
<dbReference type="Gene3D" id="3.30.460.10">
    <property type="entry name" value="Beta Polymerase, domain 2"/>
    <property type="match status" value="1"/>
</dbReference>
<evidence type="ECO:0000256" key="10">
    <source>
        <dbReference type="ARBA" id="ARBA00022884"/>
    </source>
</evidence>
<dbReference type="GO" id="GO:0046872">
    <property type="term" value="F:metal ion binding"/>
    <property type="evidence" value="ECO:0007669"/>
    <property type="project" value="UniProtKB-KW"/>
</dbReference>